<dbReference type="Pfam" id="PF14256">
    <property type="entry name" value="YwiC"/>
    <property type="match status" value="1"/>
</dbReference>
<feature type="transmembrane region" description="Helical" evidence="1">
    <location>
        <begin position="142"/>
        <end position="159"/>
    </location>
</feature>
<feature type="transmembrane region" description="Helical" evidence="1">
    <location>
        <begin position="28"/>
        <end position="48"/>
    </location>
</feature>
<comment type="caution">
    <text evidence="2">The sequence shown here is derived from an EMBL/GenBank/DDBJ whole genome shotgun (WGS) entry which is preliminary data.</text>
</comment>
<dbReference type="RefSeq" id="WP_054521586.1">
    <property type="nucleotide sequence ID" value="NZ_LGKO01000004.1"/>
</dbReference>
<keyword evidence="1" id="KW-1133">Transmembrane helix</keyword>
<evidence type="ECO:0000313" key="3">
    <source>
        <dbReference type="Proteomes" id="UP000050544"/>
    </source>
</evidence>
<keyword evidence="1" id="KW-0812">Transmembrane</keyword>
<feature type="transmembrane region" description="Helical" evidence="1">
    <location>
        <begin position="88"/>
        <end position="107"/>
    </location>
</feature>
<accession>A0A0P6YDW6</accession>
<organism evidence="2 3">
    <name type="scientific">Thermanaerothrix daxensis</name>
    <dbReference type="NCBI Taxonomy" id="869279"/>
    <lineage>
        <taxon>Bacteria</taxon>
        <taxon>Bacillati</taxon>
        <taxon>Chloroflexota</taxon>
        <taxon>Anaerolineae</taxon>
        <taxon>Anaerolineales</taxon>
        <taxon>Anaerolineaceae</taxon>
        <taxon>Thermanaerothrix</taxon>
    </lineage>
</organism>
<dbReference type="AlphaFoldDB" id="A0A0P6YDW6"/>
<keyword evidence="3" id="KW-1185">Reference proteome</keyword>
<dbReference type="Proteomes" id="UP000050544">
    <property type="component" value="Unassembled WGS sequence"/>
</dbReference>
<sequence length="292" mass="31911">MDSGTLSRNRPAISSFLRRDLALPQEHGAWVFLLSPLTIGLATASQVLNSTSLILLLTALAAFLARHPLTLVVKVYSGRRPRADLPGAFFWLTVYGLLALLGLGVLIIRNHTFLLWLVLPAFPLLGTYLYLVSQRAERHRPILDIATASVLALGAPAAHWTAQGGYSPSGWWLWGLCCLHALGSISHAFMRLEQRRWVSVPPLVIQLKTALPALISNFVALGLVGWLAAQHTLPQALPLPYALQTAETLLGAWKPALGHKPTQIGLRQLGISALFTLLFIVLWRLTPPSFSP</sequence>
<feature type="transmembrane region" description="Helical" evidence="1">
    <location>
        <begin position="171"/>
        <end position="189"/>
    </location>
</feature>
<feature type="transmembrane region" description="Helical" evidence="1">
    <location>
        <begin position="54"/>
        <end position="76"/>
    </location>
</feature>
<proteinExistence type="predicted"/>
<reference evidence="2 3" key="1">
    <citation type="submission" date="2015-07" db="EMBL/GenBank/DDBJ databases">
        <title>Whole genome sequence of Thermanaerothrix daxensis DSM 23592.</title>
        <authorList>
            <person name="Hemp J."/>
            <person name="Ward L.M."/>
            <person name="Pace L.A."/>
            <person name="Fischer W.W."/>
        </authorList>
    </citation>
    <scope>NUCLEOTIDE SEQUENCE [LARGE SCALE GENOMIC DNA]</scope>
    <source>
        <strain evidence="2 3">GNS-1</strain>
    </source>
</reference>
<feature type="transmembrane region" description="Helical" evidence="1">
    <location>
        <begin position="264"/>
        <end position="285"/>
    </location>
</feature>
<evidence type="ECO:0000256" key="1">
    <source>
        <dbReference type="SAM" id="Phobius"/>
    </source>
</evidence>
<dbReference type="STRING" id="869279.SE15_07975"/>
<protein>
    <recommendedName>
        <fullName evidence="4">YwiC-like protein</fullName>
    </recommendedName>
</protein>
<dbReference type="EMBL" id="LGKO01000004">
    <property type="protein sequence ID" value="KPL83183.1"/>
    <property type="molecule type" value="Genomic_DNA"/>
</dbReference>
<feature type="transmembrane region" description="Helical" evidence="1">
    <location>
        <begin position="113"/>
        <end position="130"/>
    </location>
</feature>
<evidence type="ECO:0008006" key="4">
    <source>
        <dbReference type="Google" id="ProtNLM"/>
    </source>
</evidence>
<name>A0A0P6YDW6_9CHLR</name>
<gene>
    <name evidence="2" type="ORF">SE15_07975</name>
</gene>
<keyword evidence="1" id="KW-0472">Membrane</keyword>
<feature type="transmembrane region" description="Helical" evidence="1">
    <location>
        <begin position="210"/>
        <end position="229"/>
    </location>
</feature>
<dbReference type="InterPro" id="IPR025576">
    <property type="entry name" value="YwiC"/>
</dbReference>
<dbReference type="OrthoDB" id="158775at2"/>
<evidence type="ECO:0000313" key="2">
    <source>
        <dbReference type="EMBL" id="KPL83183.1"/>
    </source>
</evidence>